<evidence type="ECO:0000313" key="3">
    <source>
        <dbReference type="EMBL" id="OIR18788.1"/>
    </source>
</evidence>
<dbReference type="SUPFAM" id="SSF160544">
    <property type="entry name" value="EscU C-terminal domain-like"/>
    <property type="match status" value="1"/>
</dbReference>
<evidence type="ECO:0000256" key="1">
    <source>
        <dbReference type="SAM" id="MobiDB-lite"/>
    </source>
</evidence>
<dbReference type="PANTHER" id="PTHR30531:SF12">
    <property type="entry name" value="FLAGELLAR BIOSYNTHETIC PROTEIN FLHB"/>
    <property type="match status" value="1"/>
</dbReference>
<dbReference type="InterPro" id="IPR006135">
    <property type="entry name" value="T3SS_substrate_exporter"/>
</dbReference>
<name>A0A1J5TY98_9ZZZZ</name>
<keyword evidence="2" id="KW-1133">Transmembrane helix</keyword>
<keyword evidence="3" id="KW-0966">Cell projection</keyword>
<dbReference type="PRINTS" id="PR00950">
    <property type="entry name" value="TYPE3IMSPROT"/>
</dbReference>
<dbReference type="EMBL" id="MLJW01000002">
    <property type="protein sequence ID" value="OIR18788.1"/>
    <property type="molecule type" value="Genomic_DNA"/>
</dbReference>
<proteinExistence type="predicted"/>
<keyword evidence="3" id="KW-0969">Cilium</keyword>
<dbReference type="GO" id="GO:0009306">
    <property type="term" value="P:protein secretion"/>
    <property type="evidence" value="ECO:0007669"/>
    <property type="project" value="InterPro"/>
</dbReference>
<dbReference type="Pfam" id="PF01312">
    <property type="entry name" value="Bac_export_2"/>
    <property type="match status" value="1"/>
</dbReference>
<dbReference type="PANTHER" id="PTHR30531">
    <property type="entry name" value="FLAGELLAR BIOSYNTHETIC PROTEIN FLHB"/>
    <property type="match status" value="1"/>
</dbReference>
<evidence type="ECO:0000256" key="2">
    <source>
        <dbReference type="SAM" id="Phobius"/>
    </source>
</evidence>
<feature type="transmembrane region" description="Helical" evidence="2">
    <location>
        <begin position="190"/>
        <end position="211"/>
    </location>
</feature>
<keyword evidence="2" id="KW-0472">Membrane</keyword>
<dbReference type="Gene3D" id="6.10.250.2080">
    <property type="match status" value="1"/>
</dbReference>
<feature type="transmembrane region" description="Helical" evidence="2">
    <location>
        <begin position="85"/>
        <end position="110"/>
    </location>
</feature>
<feature type="compositionally biased region" description="Basic and acidic residues" evidence="1">
    <location>
        <begin position="1"/>
        <end position="10"/>
    </location>
</feature>
<accession>A0A1J5TY98</accession>
<protein>
    <submittedName>
        <fullName evidence="3">Flagellar biosynthetic protein FlhB</fullName>
    </submittedName>
</protein>
<sequence length="383" mass="42522">MAETDNEQKTEQPTGKRLSEAMEQGQFARSPELQTVFVIAGALAALSFTSKQMSQDISDFTISTFAQIAHYRIQLNSAPTTITNLILLCGRLVAPLLVACMIAAILAGGLQSGFQLTPKAVGLKLERLNPMPGLQRMFTKATWTHFLIDCLKLIAIGLVLWGLTKTLMKDPMFTAPIEAAYVGEYLQRSMWAFLSRLLLALGCIAAISYAYEKMKTHKDMMMTREEVKEEQKQMEGSALAKGAMRRLARRLLQRQMLGAVPTADVVVTNPTHYAVALKYERGIDKAPVVLAKGENGLAKRIKAIAAENGVPMVEDRPVARALYAFGKVGEPIPSELYQAVAKILAFVYRTHRYYFYRLKARRTELQSKQDREGTSPRRSGQAA</sequence>
<comment type="caution">
    <text evidence="3">The sequence shown here is derived from an EMBL/GenBank/DDBJ whole genome shotgun (WGS) entry which is preliminary data.</text>
</comment>
<feature type="transmembrane region" description="Helical" evidence="2">
    <location>
        <begin position="146"/>
        <end position="164"/>
    </location>
</feature>
<dbReference type="GO" id="GO:0005886">
    <property type="term" value="C:plasma membrane"/>
    <property type="evidence" value="ECO:0007669"/>
    <property type="project" value="TreeGrafter"/>
</dbReference>
<keyword evidence="3" id="KW-0282">Flagellum</keyword>
<dbReference type="Gene3D" id="3.40.1690.10">
    <property type="entry name" value="secretion proteins EscU"/>
    <property type="match status" value="1"/>
</dbReference>
<keyword evidence="2" id="KW-0812">Transmembrane</keyword>
<organism evidence="3">
    <name type="scientific">mine drainage metagenome</name>
    <dbReference type="NCBI Taxonomy" id="410659"/>
    <lineage>
        <taxon>unclassified sequences</taxon>
        <taxon>metagenomes</taxon>
        <taxon>ecological metagenomes</taxon>
    </lineage>
</organism>
<reference evidence="3" key="1">
    <citation type="submission" date="2016-10" db="EMBL/GenBank/DDBJ databases">
        <title>Sequence of Gallionella enrichment culture.</title>
        <authorList>
            <person name="Poehlein A."/>
            <person name="Muehling M."/>
            <person name="Daniel R."/>
        </authorList>
    </citation>
    <scope>NUCLEOTIDE SEQUENCE</scope>
</reference>
<gene>
    <name evidence="3" type="primary">flhB_1</name>
    <name evidence="3" type="ORF">GALL_11280</name>
</gene>
<feature type="region of interest" description="Disordered" evidence="1">
    <location>
        <begin position="1"/>
        <end position="24"/>
    </location>
</feature>
<dbReference type="AlphaFoldDB" id="A0A1J5TY98"/>
<dbReference type="InterPro" id="IPR029025">
    <property type="entry name" value="T3SS_substrate_exporter_C"/>
</dbReference>